<gene>
    <name evidence="1" type="ORF">RO3G_00912</name>
</gene>
<keyword evidence="2" id="KW-1185">Reference proteome</keyword>
<proteinExistence type="predicted"/>
<dbReference type="Proteomes" id="UP000009138">
    <property type="component" value="Unassembled WGS sequence"/>
</dbReference>
<organism evidence="1 2">
    <name type="scientific">Rhizopus delemar (strain RA 99-880 / ATCC MYA-4621 / FGSC 9543 / NRRL 43880)</name>
    <name type="common">Mucormycosis agent</name>
    <name type="synonym">Rhizopus arrhizus var. delemar</name>
    <dbReference type="NCBI Taxonomy" id="246409"/>
    <lineage>
        <taxon>Eukaryota</taxon>
        <taxon>Fungi</taxon>
        <taxon>Fungi incertae sedis</taxon>
        <taxon>Mucoromycota</taxon>
        <taxon>Mucoromycotina</taxon>
        <taxon>Mucoromycetes</taxon>
        <taxon>Mucorales</taxon>
        <taxon>Mucorineae</taxon>
        <taxon>Rhizopodaceae</taxon>
        <taxon>Rhizopus</taxon>
    </lineage>
</organism>
<dbReference type="AlphaFoldDB" id="I1BJ28"/>
<dbReference type="GeneID" id="93607884"/>
<sequence length="84" mass="9155">MFSRMITHLSIVIVPSPPAGHMSLIALDGLLVWIEITVGFPDACQSIMALGGKDTQEINHLAPFLSVGPRRPCEYKVGSDESYQ</sequence>
<dbReference type="EMBL" id="CH476732">
    <property type="protein sequence ID" value="EIE76208.1"/>
    <property type="molecule type" value="Genomic_DNA"/>
</dbReference>
<reference evidence="1 2" key="1">
    <citation type="journal article" date="2009" name="PLoS Genet.">
        <title>Genomic analysis of the basal lineage fungus Rhizopus oryzae reveals a whole-genome duplication.</title>
        <authorList>
            <person name="Ma L.-J."/>
            <person name="Ibrahim A.S."/>
            <person name="Skory C."/>
            <person name="Grabherr M.G."/>
            <person name="Burger G."/>
            <person name="Butler M."/>
            <person name="Elias M."/>
            <person name="Idnurm A."/>
            <person name="Lang B.F."/>
            <person name="Sone T."/>
            <person name="Abe A."/>
            <person name="Calvo S.E."/>
            <person name="Corrochano L.M."/>
            <person name="Engels R."/>
            <person name="Fu J."/>
            <person name="Hansberg W."/>
            <person name="Kim J.-M."/>
            <person name="Kodira C.D."/>
            <person name="Koehrsen M.J."/>
            <person name="Liu B."/>
            <person name="Miranda-Saavedra D."/>
            <person name="O'Leary S."/>
            <person name="Ortiz-Castellanos L."/>
            <person name="Poulter R."/>
            <person name="Rodriguez-Romero J."/>
            <person name="Ruiz-Herrera J."/>
            <person name="Shen Y.-Q."/>
            <person name="Zeng Q."/>
            <person name="Galagan J."/>
            <person name="Birren B.W."/>
            <person name="Cuomo C.A."/>
            <person name="Wickes B.L."/>
        </authorList>
    </citation>
    <scope>NUCLEOTIDE SEQUENCE [LARGE SCALE GENOMIC DNA]</scope>
    <source>
        <strain evidence="2">RA 99-880 / ATCC MYA-4621 / FGSC 9543 / NRRL 43880</strain>
    </source>
</reference>
<evidence type="ECO:0000313" key="2">
    <source>
        <dbReference type="Proteomes" id="UP000009138"/>
    </source>
</evidence>
<name>I1BJ28_RHIO9</name>
<evidence type="ECO:0000313" key="1">
    <source>
        <dbReference type="EMBL" id="EIE76208.1"/>
    </source>
</evidence>
<protein>
    <submittedName>
        <fullName evidence="1">Uncharacterized protein</fullName>
    </submittedName>
</protein>
<accession>I1BJ28</accession>
<dbReference type="RefSeq" id="XP_067511604.1">
    <property type="nucleotide sequence ID" value="XM_067655503.1"/>
</dbReference>
<dbReference type="InParanoid" id="I1BJ28"/>
<dbReference type="VEuPathDB" id="FungiDB:RO3G_00912"/>